<keyword evidence="2" id="KW-0479">Metal-binding</keyword>
<dbReference type="GO" id="GO:0046872">
    <property type="term" value="F:metal ion binding"/>
    <property type="evidence" value="ECO:0007669"/>
    <property type="project" value="UniProtKB-KW"/>
</dbReference>
<evidence type="ECO:0000259" key="3">
    <source>
        <dbReference type="PROSITE" id="PS51471"/>
    </source>
</evidence>
<dbReference type="Gene3D" id="2.60.120.330">
    <property type="entry name" value="B-lactam Antibiotic, Isopenicillin N Synthase, Chain"/>
    <property type="match status" value="1"/>
</dbReference>
<name>A0A6A6VAB4_9PLEO</name>
<dbReference type="PROSITE" id="PS51471">
    <property type="entry name" value="FE2OG_OXY"/>
    <property type="match status" value="1"/>
</dbReference>
<proteinExistence type="inferred from homology"/>
<dbReference type="Proteomes" id="UP000799440">
    <property type="component" value="Unassembled WGS sequence"/>
</dbReference>
<evidence type="ECO:0000313" key="4">
    <source>
        <dbReference type="EMBL" id="KAF2746087.1"/>
    </source>
</evidence>
<dbReference type="GO" id="GO:0016491">
    <property type="term" value="F:oxidoreductase activity"/>
    <property type="evidence" value="ECO:0007669"/>
    <property type="project" value="UniProtKB-KW"/>
</dbReference>
<dbReference type="InterPro" id="IPR044861">
    <property type="entry name" value="IPNS-like_FE2OG_OXY"/>
</dbReference>
<feature type="domain" description="Fe2OG dioxygenase" evidence="3">
    <location>
        <begin position="178"/>
        <end position="287"/>
    </location>
</feature>
<protein>
    <submittedName>
        <fullName evidence="4">2OG-Fe(II) oxygenase family oxidoreductase</fullName>
    </submittedName>
</protein>
<keyword evidence="5" id="KW-1185">Reference proteome</keyword>
<dbReference type="EMBL" id="MU006579">
    <property type="protein sequence ID" value="KAF2746087.1"/>
    <property type="molecule type" value="Genomic_DNA"/>
</dbReference>
<keyword evidence="2" id="KW-0408">Iron</keyword>
<dbReference type="AlphaFoldDB" id="A0A6A6VAB4"/>
<evidence type="ECO:0000313" key="5">
    <source>
        <dbReference type="Proteomes" id="UP000799440"/>
    </source>
</evidence>
<dbReference type="SUPFAM" id="SSF51197">
    <property type="entry name" value="Clavaminate synthase-like"/>
    <property type="match status" value="1"/>
</dbReference>
<dbReference type="InterPro" id="IPR050231">
    <property type="entry name" value="Iron_ascorbate_oxido_reductase"/>
</dbReference>
<accession>A0A6A6VAB4</accession>
<dbReference type="InterPro" id="IPR027443">
    <property type="entry name" value="IPNS-like_sf"/>
</dbReference>
<comment type="similarity">
    <text evidence="1 2">Belongs to the iron/ascorbate-dependent oxidoreductase family.</text>
</comment>
<dbReference type="Pfam" id="PF03171">
    <property type="entry name" value="2OG-FeII_Oxy"/>
    <property type="match status" value="1"/>
</dbReference>
<keyword evidence="2" id="KW-0560">Oxidoreductase</keyword>
<evidence type="ECO:0000256" key="2">
    <source>
        <dbReference type="RuleBase" id="RU003682"/>
    </source>
</evidence>
<dbReference type="PANTHER" id="PTHR47990">
    <property type="entry name" value="2-OXOGLUTARATE (2OG) AND FE(II)-DEPENDENT OXYGENASE SUPERFAMILY PROTEIN-RELATED"/>
    <property type="match status" value="1"/>
</dbReference>
<reference evidence="4" key="1">
    <citation type="journal article" date="2020" name="Stud. Mycol.">
        <title>101 Dothideomycetes genomes: a test case for predicting lifestyles and emergence of pathogens.</title>
        <authorList>
            <person name="Haridas S."/>
            <person name="Albert R."/>
            <person name="Binder M."/>
            <person name="Bloem J."/>
            <person name="Labutti K."/>
            <person name="Salamov A."/>
            <person name="Andreopoulos B."/>
            <person name="Baker S."/>
            <person name="Barry K."/>
            <person name="Bills G."/>
            <person name="Bluhm B."/>
            <person name="Cannon C."/>
            <person name="Castanera R."/>
            <person name="Culley D."/>
            <person name="Daum C."/>
            <person name="Ezra D."/>
            <person name="Gonzalez J."/>
            <person name="Henrissat B."/>
            <person name="Kuo A."/>
            <person name="Liang C."/>
            <person name="Lipzen A."/>
            <person name="Lutzoni F."/>
            <person name="Magnuson J."/>
            <person name="Mondo S."/>
            <person name="Nolan M."/>
            <person name="Ohm R."/>
            <person name="Pangilinan J."/>
            <person name="Park H.-J."/>
            <person name="Ramirez L."/>
            <person name="Alfaro M."/>
            <person name="Sun H."/>
            <person name="Tritt A."/>
            <person name="Yoshinaga Y."/>
            <person name="Zwiers L.-H."/>
            <person name="Turgeon B."/>
            <person name="Goodwin S."/>
            <person name="Spatafora J."/>
            <person name="Crous P."/>
            <person name="Grigoriev I."/>
        </authorList>
    </citation>
    <scope>NUCLEOTIDE SEQUENCE</scope>
    <source>
        <strain evidence="4">CBS 119925</strain>
    </source>
</reference>
<sequence>MANMEHANCTSPDDIATLTEIEVNLLNSGSQQEARKLLLAAESDGFFYLSLNSGCISGYAGRAIELLSNGEKYFQKPLIEKLRDKRAVETETRTAGYKPIAIETGVGKDTKDGFEAFKVPVSEILDPRKSAQFQQFCSDVRSLRSFAIHSHSIANTIMASLSKALELEDGTYLSRCHRIDQPSSSSTVVNFYPSASLPRNSSAGHNAHTDLGSITILFCSTWGLQIYSDERRRWLFVPPAPTKAIINIGDTLRFLAKNRIKSCLHRVIQHPKWAGSSRLSLAYFARPNSDTKFTDEEGTEWLVEDWVSRKFESYRETHAQQRANWVQLGRKGFMGSISSNL</sequence>
<dbReference type="OrthoDB" id="288590at2759"/>
<organism evidence="4 5">
    <name type="scientific">Sporormia fimetaria CBS 119925</name>
    <dbReference type="NCBI Taxonomy" id="1340428"/>
    <lineage>
        <taxon>Eukaryota</taxon>
        <taxon>Fungi</taxon>
        <taxon>Dikarya</taxon>
        <taxon>Ascomycota</taxon>
        <taxon>Pezizomycotina</taxon>
        <taxon>Dothideomycetes</taxon>
        <taxon>Pleosporomycetidae</taxon>
        <taxon>Pleosporales</taxon>
        <taxon>Sporormiaceae</taxon>
        <taxon>Sporormia</taxon>
    </lineage>
</organism>
<gene>
    <name evidence="4" type="ORF">M011DRAFT_478474</name>
</gene>
<dbReference type="InterPro" id="IPR005123">
    <property type="entry name" value="Oxoglu/Fe-dep_dioxygenase_dom"/>
</dbReference>
<evidence type="ECO:0000256" key="1">
    <source>
        <dbReference type="ARBA" id="ARBA00008056"/>
    </source>
</evidence>